<comment type="catalytic activity">
    <reaction evidence="4">
        <text>2-oxosuccinamate + H2O = oxaloacetate + NH4(+)</text>
        <dbReference type="Rhea" id="RHEA:59412"/>
        <dbReference type="ChEBI" id="CHEBI:15377"/>
        <dbReference type="ChEBI" id="CHEBI:16452"/>
        <dbReference type="ChEBI" id="CHEBI:28938"/>
        <dbReference type="ChEBI" id="CHEBI:57735"/>
        <dbReference type="EC" id="3.5.1.3"/>
    </reaction>
    <physiologicalReaction direction="left-to-right" evidence="4">
        <dbReference type="Rhea" id="RHEA:59413"/>
    </physiologicalReaction>
</comment>
<evidence type="ECO:0000313" key="6">
    <source>
        <dbReference type="EMBL" id="KAJ8314361.1"/>
    </source>
</evidence>
<dbReference type="InterPro" id="IPR036526">
    <property type="entry name" value="C-N_Hydrolase_sf"/>
</dbReference>
<sequence length="107" mass="12052">MKFYKISGVSGVCKVGLGICLDLRYPEFSRINCQKAKTKYIGYGAKLLLFTGAFSARKTGPAHWEVLQRARAIDNQTYVAAVSPAVDETQPYVPWGHSTIIWIIWRK</sequence>
<organism evidence="6 7">
    <name type="scientific">Tegillarca granosa</name>
    <name type="common">Malaysian cockle</name>
    <name type="synonym">Anadara granosa</name>
    <dbReference type="NCBI Taxonomy" id="220873"/>
    <lineage>
        <taxon>Eukaryota</taxon>
        <taxon>Metazoa</taxon>
        <taxon>Spiralia</taxon>
        <taxon>Lophotrochozoa</taxon>
        <taxon>Mollusca</taxon>
        <taxon>Bivalvia</taxon>
        <taxon>Autobranchia</taxon>
        <taxon>Pteriomorphia</taxon>
        <taxon>Arcoida</taxon>
        <taxon>Arcoidea</taxon>
        <taxon>Arcidae</taxon>
        <taxon>Tegillarca</taxon>
    </lineage>
</organism>
<evidence type="ECO:0000256" key="1">
    <source>
        <dbReference type="ARBA" id="ARBA00036637"/>
    </source>
</evidence>
<comment type="catalytic activity">
    <reaction evidence="1">
        <text>2-oxoglutaramate + H2O = 2-oxoglutarate + NH4(+)</text>
        <dbReference type="Rhea" id="RHEA:32963"/>
        <dbReference type="ChEBI" id="CHEBI:15377"/>
        <dbReference type="ChEBI" id="CHEBI:16769"/>
        <dbReference type="ChEBI" id="CHEBI:16810"/>
        <dbReference type="ChEBI" id="CHEBI:28938"/>
        <dbReference type="EC" id="3.5.1.3"/>
    </reaction>
    <physiologicalReaction direction="left-to-right" evidence="1">
        <dbReference type="Rhea" id="RHEA:32964"/>
    </physiologicalReaction>
</comment>
<dbReference type="Gene3D" id="3.60.110.10">
    <property type="entry name" value="Carbon-nitrogen hydrolase"/>
    <property type="match status" value="1"/>
</dbReference>
<dbReference type="EMBL" id="JARBDR010000342">
    <property type="protein sequence ID" value="KAJ8314361.1"/>
    <property type="molecule type" value="Genomic_DNA"/>
</dbReference>
<dbReference type="PANTHER" id="PTHR23088:SF30">
    <property type="entry name" value="OMEGA-AMIDASE NIT2"/>
    <property type="match status" value="1"/>
</dbReference>
<dbReference type="Pfam" id="PF00795">
    <property type="entry name" value="CN_hydrolase"/>
    <property type="match status" value="1"/>
</dbReference>
<reference evidence="6 7" key="1">
    <citation type="submission" date="2022-12" db="EMBL/GenBank/DDBJ databases">
        <title>Chromosome-level genome of Tegillarca granosa.</title>
        <authorList>
            <person name="Kim J."/>
        </authorList>
    </citation>
    <scope>NUCLEOTIDE SEQUENCE [LARGE SCALE GENOMIC DNA]</scope>
    <source>
        <strain evidence="6">Teg-2019</strain>
        <tissue evidence="6">Adductor muscle</tissue>
    </source>
</reference>
<dbReference type="SUPFAM" id="SSF56317">
    <property type="entry name" value="Carbon-nitrogen hydrolase"/>
    <property type="match status" value="1"/>
</dbReference>
<proteinExistence type="predicted"/>
<dbReference type="EC" id="3.5.1.3" evidence="2"/>
<feature type="domain" description="CN hydrolase" evidence="5">
    <location>
        <begin position="1"/>
        <end position="107"/>
    </location>
</feature>
<evidence type="ECO:0000256" key="4">
    <source>
        <dbReference type="ARBA" id="ARBA00048745"/>
    </source>
</evidence>
<protein>
    <recommendedName>
        <fullName evidence="2">omega-amidase</fullName>
        <ecNumber evidence="2">3.5.1.3</ecNumber>
    </recommendedName>
    <alternativeName>
        <fullName evidence="3">Nitrilase homolog 2</fullName>
    </alternativeName>
</protein>
<dbReference type="PROSITE" id="PS50263">
    <property type="entry name" value="CN_HYDROLASE"/>
    <property type="match status" value="1"/>
</dbReference>
<comment type="caution">
    <text evidence="6">The sequence shown here is derived from an EMBL/GenBank/DDBJ whole genome shotgun (WGS) entry which is preliminary data.</text>
</comment>
<evidence type="ECO:0000313" key="7">
    <source>
        <dbReference type="Proteomes" id="UP001217089"/>
    </source>
</evidence>
<name>A0ABQ9FAL9_TEGGR</name>
<dbReference type="InterPro" id="IPR003010">
    <property type="entry name" value="C-N_Hydrolase"/>
</dbReference>
<gene>
    <name evidence="6" type="ORF">KUTeg_008922</name>
</gene>
<dbReference type="Proteomes" id="UP001217089">
    <property type="component" value="Unassembled WGS sequence"/>
</dbReference>
<evidence type="ECO:0000256" key="2">
    <source>
        <dbReference type="ARBA" id="ARBA00039118"/>
    </source>
</evidence>
<accession>A0ABQ9FAL9</accession>
<dbReference type="PANTHER" id="PTHR23088">
    <property type="entry name" value="NITRILASE-RELATED"/>
    <property type="match status" value="1"/>
</dbReference>
<keyword evidence="7" id="KW-1185">Reference proteome</keyword>
<evidence type="ECO:0000256" key="3">
    <source>
        <dbReference type="ARBA" id="ARBA00041576"/>
    </source>
</evidence>
<evidence type="ECO:0000259" key="5">
    <source>
        <dbReference type="PROSITE" id="PS50263"/>
    </source>
</evidence>